<comment type="caution">
    <text evidence="1">The sequence shown here is derived from an EMBL/GenBank/DDBJ whole genome shotgun (WGS) entry which is preliminary data.</text>
</comment>
<accession>X6N041</accession>
<reference evidence="1 2" key="1">
    <citation type="journal article" date="2013" name="Curr. Biol.">
        <title>The Genome of the Foraminiferan Reticulomyxa filosa.</title>
        <authorList>
            <person name="Glockner G."/>
            <person name="Hulsmann N."/>
            <person name="Schleicher M."/>
            <person name="Noegel A.A."/>
            <person name="Eichinger L."/>
            <person name="Gallinger C."/>
            <person name="Pawlowski J."/>
            <person name="Sierra R."/>
            <person name="Euteneuer U."/>
            <person name="Pillet L."/>
            <person name="Moustafa A."/>
            <person name="Platzer M."/>
            <person name="Groth M."/>
            <person name="Szafranski K."/>
            <person name="Schliwa M."/>
        </authorList>
    </citation>
    <scope>NUCLEOTIDE SEQUENCE [LARGE SCALE GENOMIC DNA]</scope>
</reference>
<dbReference type="AlphaFoldDB" id="X6N041"/>
<name>X6N041_RETFI</name>
<dbReference type="Proteomes" id="UP000023152">
    <property type="component" value="Unassembled WGS sequence"/>
</dbReference>
<organism evidence="1 2">
    <name type="scientific">Reticulomyxa filosa</name>
    <dbReference type="NCBI Taxonomy" id="46433"/>
    <lineage>
        <taxon>Eukaryota</taxon>
        <taxon>Sar</taxon>
        <taxon>Rhizaria</taxon>
        <taxon>Retaria</taxon>
        <taxon>Foraminifera</taxon>
        <taxon>Monothalamids</taxon>
        <taxon>Reticulomyxidae</taxon>
        <taxon>Reticulomyxa</taxon>
    </lineage>
</organism>
<gene>
    <name evidence="1" type="ORF">RFI_17829</name>
</gene>
<evidence type="ECO:0000313" key="2">
    <source>
        <dbReference type="Proteomes" id="UP000023152"/>
    </source>
</evidence>
<keyword evidence="2" id="KW-1185">Reference proteome</keyword>
<dbReference type="EMBL" id="ASPP01013693">
    <property type="protein sequence ID" value="ETO19401.1"/>
    <property type="molecule type" value="Genomic_DNA"/>
</dbReference>
<proteinExistence type="predicted"/>
<protein>
    <submittedName>
        <fullName evidence="1">Uncharacterized protein</fullName>
    </submittedName>
</protein>
<evidence type="ECO:0000313" key="1">
    <source>
        <dbReference type="EMBL" id="ETO19401.1"/>
    </source>
</evidence>
<sequence length="199" mass="23146">MSVQKKKEDVRISKDNNGEFDKLENFEVEVIKLLNEACELCKQTVASVNWRYYFAFVDTQNFSRYFAIVVQDCNVNKKINLDRSYDSRFQNLCDYSVTLLSGEWTNDNSDFDIWFDQDLKSAVMVQWINACLPGNRNAVGANDDVAKRTRRAIELQVSRNDHVRLCSSAFLFPSHGIQRHLCQQHDISHNIDKQLKSTH</sequence>